<keyword evidence="1 9" id="KW-0235">DNA replication</keyword>
<dbReference type="CDD" id="cd10747">
    <property type="entry name" value="DnaJ_C"/>
    <property type="match status" value="1"/>
</dbReference>
<dbReference type="SUPFAM" id="SSF49493">
    <property type="entry name" value="HSP40/DnaJ peptide-binding domain"/>
    <property type="match status" value="2"/>
</dbReference>
<dbReference type="PROSITE" id="PS50076">
    <property type="entry name" value="DNAJ_2"/>
    <property type="match status" value="1"/>
</dbReference>
<evidence type="ECO:0000256" key="6">
    <source>
        <dbReference type="ARBA" id="ARBA00023186"/>
    </source>
</evidence>
<comment type="domain">
    <text evidence="9">The J domain is necessary and sufficient to stimulate DnaK ATPase activity. Zinc center 1 plays an important role in the autonomous, DnaK-independent chaperone activity of DnaJ. Zinc center 2 is essential for interaction with DnaK and for DnaJ activity.</text>
</comment>
<dbReference type="AlphaFoldDB" id="A0A2U1E2W9"/>
<name>A0A2U1E2W9_9FIRM</name>
<reference evidence="13 14" key="1">
    <citation type="submission" date="2018-04" db="EMBL/GenBank/DDBJ databases">
        <title>Genomic Encyclopedia of Type Strains, Phase IV (KMG-IV): sequencing the most valuable type-strain genomes for metagenomic binning, comparative biology and taxonomic classification.</title>
        <authorList>
            <person name="Goeker M."/>
        </authorList>
    </citation>
    <scope>NUCLEOTIDE SEQUENCE [LARGE SCALE GENOMIC DNA]</scope>
    <source>
        <strain evidence="13 14">DSM 20705</strain>
    </source>
</reference>
<dbReference type="PANTHER" id="PTHR43096:SF10">
    <property type="entry name" value="CHAPERONE PROTEIN DNAJ A6, CHLOROPLASTIC"/>
    <property type="match status" value="1"/>
</dbReference>
<dbReference type="GO" id="GO:0051082">
    <property type="term" value="F:unfolded protein binding"/>
    <property type="evidence" value="ECO:0007669"/>
    <property type="project" value="UniProtKB-UniRule"/>
</dbReference>
<evidence type="ECO:0000256" key="8">
    <source>
        <dbReference type="ARBA" id="ARBA00067609"/>
    </source>
</evidence>
<comment type="subunit">
    <text evidence="9">Homodimer.</text>
</comment>
<evidence type="ECO:0000256" key="2">
    <source>
        <dbReference type="ARBA" id="ARBA00022723"/>
    </source>
</evidence>
<feature type="binding site" evidence="9">
    <location>
        <position position="202"/>
    </location>
    <ligand>
        <name>Zn(2+)</name>
        <dbReference type="ChEBI" id="CHEBI:29105"/>
        <label>1</label>
    </ligand>
</feature>
<feature type="domain" description="CR-type" evidence="12">
    <location>
        <begin position="129"/>
        <end position="211"/>
    </location>
</feature>
<comment type="subcellular location">
    <subcellularLocation>
        <location evidence="9">Cytoplasm</location>
    </subcellularLocation>
</comment>
<comment type="caution">
    <text evidence="13">The sequence shown here is derived from an EMBL/GenBank/DDBJ whole genome shotgun (WGS) entry which is preliminary data.</text>
</comment>
<evidence type="ECO:0000256" key="1">
    <source>
        <dbReference type="ARBA" id="ARBA00022705"/>
    </source>
</evidence>
<evidence type="ECO:0000256" key="3">
    <source>
        <dbReference type="ARBA" id="ARBA00022737"/>
    </source>
</evidence>
<dbReference type="CDD" id="cd06257">
    <property type="entry name" value="DnaJ"/>
    <property type="match status" value="1"/>
</dbReference>
<evidence type="ECO:0000313" key="13">
    <source>
        <dbReference type="EMBL" id="PVY94049.1"/>
    </source>
</evidence>
<dbReference type="EMBL" id="QEKV01000007">
    <property type="protein sequence ID" value="PVY94049.1"/>
    <property type="molecule type" value="Genomic_DNA"/>
</dbReference>
<dbReference type="Pfam" id="PF00684">
    <property type="entry name" value="DnaJ_CXXCXGXG"/>
    <property type="match status" value="1"/>
</dbReference>
<dbReference type="GO" id="GO:0009408">
    <property type="term" value="P:response to heat"/>
    <property type="evidence" value="ECO:0007669"/>
    <property type="project" value="InterPro"/>
</dbReference>
<dbReference type="Gene3D" id="2.60.260.20">
    <property type="entry name" value="Urease metallochaperone UreE, N-terminal domain"/>
    <property type="match status" value="2"/>
</dbReference>
<evidence type="ECO:0000256" key="7">
    <source>
        <dbReference type="ARBA" id="ARBA00061004"/>
    </source>
</evidence>
<dbReference type="PROSITE" id="PS51188">
    <property type="entry name" value="ZF_CR"/>
    <property type="match status" value="1"/>
</dbReference>
<feature type="repeat" description="CXXCXGXG motif" evidence="9">
    <location>
        <begin position="159"/>
        <end position="166"/>
    </location>
</feature>
<evidence type="ECO:0000313" key="14">
    <source>
        <dbReference type="Proteomes" id="UP000245793"/>
    </source>
</evidence>
<dbReference type="PANTHER" id="PTHR43096">
    <property type="entry name" value="DNAJ HOMOLOG 1, MITOCHONDRIAL-RELATED"/>
    <property type="match status" value="1"/>
</dbReference>
<dbReference type="GO" id="GO:0005737">
    <property type="term" value="C:cytoplasm"/>
    <property type="evidence" value="ECO:0007669"/>
    <property type="project" value="UniProtKB-SubCell"/>
</dbReference>
<accession>A0A2U1E2W9</accession>
<dbReference type="CDD" id="cd10719">
    <property type="entry name" value="DnaJ_zf"/>
    <property type="match status" value="1"/>
</dbReference>
<proteinExistence type="inferred from homology"/>
<feature type="binding site" evidence="9">
    <location>
        <position position="199"/>
    </location>
    <ligand>
        <name>Zn(2+)</name>
        <dbReference type="ChEBI" id="CHEBI:29105"/>
        <label>1</label>
    </ligand>
</feature>
<dbReference type="InterPro" id="IPR001623">
    <property type="entry name" value="DnaJ_domain"/>
</dbReference>
<comment type="cofactor">
    <cofactor evidence="9">
        <name>Zn(2+)</name>
        <dbReference type="ChEBI" id="CHEBI:29105"/>
    </cofactor>
    <text evidence="9">Binds 2 Zn(2+) ions per monomer.</text>
</comment>
<dbReference type="FunFam" id="2.10.230.10:FF:000002">
    <property type="entry name" value="Molecular chaperone DnaJ"/>
    <property type="match status" value="1"/>
</dbReference>
<evidence type="ECO:0000256" key="10">
    <source>
        <dbReference type="PROSITE-ProRule" id="PRU00546"/>
    </source>
</evidence>
<dbReference type="HAMAP" id="MF_01152">
    <property type="entry name" value="DnaJ"/>
    <property type="match status" value="1"/>
</dbReference>
<dbReference type="GO" id="GO:0031072">
    <property type="term" value="F:heat shock protein binding"/>
    <property type="evidence" value="ECO:0007669"/>
    <property type="project" value="InterPro"/>
</dbReference>
<dbReference type="SUPFAM" id="SSF46565">
    <property type="entry name" value="Chaperone J-domain"/>
    <property type="match status" value="1"/>
</dbReference>
<dbReference type="Proteomes" id="UP000245793">
    <property type="component" value="Unassembled WGS sequence"/>
</dbReference>
<feature type="binding site" evidence="9">
    <location>
        <position position="185"/>
    </location>
    <ligand>
        <name>Zn(2+)</name>
        <dbReference type="ChEBI" id="CHEBI:29105"/>
        <label>2</label>
    </ligand>
</feature>
<dbReference type="SUPFAM" id="SSF57938">
    <property type="entry name" value="DnaJ/Hsp40 cysteine-rich domain"/>
    <property type="match status" value="1"/>
</dbReference>
<keyword evidence="3 9" id="KW-0677">Repeat</keyword>
<dbReference type="InterPro" id="IPR008971">
    <property type="entry name" value="HSP40/DnaJ_pept-bd"/>
</dbReference>
<feature type="zinc finger region" description="CR-type" evidence="10">
    <location>
        <begin position="129"/>
        <end position="211"/>
    </location>
</feature>
<keyword evidence="9" id="KW-0346">Stress response</keyword>
<dbReference type="Gene3D" id="1.10.287.110">
    <property type="entry name" value="DnaJ domain"/>
    <property type="match status" value="1"/>
</dbReference>
<dbReference type="GO" id="GO:0042026">
    <property type="term" value="P:protein refolding"/>
    <property type="evidence" value="ECO:0007669"/>
    <property type="project" value="TreeGrafter"/>
</dbReference>
<dbReference type="InterPro" id="IPR036869">
    <property type="entry name" value="J_dom_sf"/>
</dbReference>
<feature type="binding site" evidence="9">
    <location>
        <position position="162"/>
    </location>
    <ligand>
        <name>Zn(2+)</name>
        <dbReference type="ChEBI" id="CHEBI:29105"/>
        <label>2</label>
    </ligand>
</feature>
<evidence type="ECO:0000256" key="9">
    <source>
        <dbReference type="HAMAP-Rule" id="MF_01152"/>
    </source>
</evidence>
<feature type="repeat" description="CXXCXGXG motif" evidence="9">
    <location>
        <begin position="185"/>
        <end position="192"/>
    </location>
</feature>
<comment type="function">
    <text evidence="9">Participates actively in the response to hyperosmotic and heat shock by preventing the aggregation of stress-denatured proteins and by disaggregating proteins, also in an autonomous, DnaK-independent fashion. Unfolded proteins bind initially to DnaJ; upon interaction with the DnaJ-bound protein, DnaK hydrolyzes its bound ATP, resulting in the formation of a stable complex. GrpE releases ADP from DnaK; ATP binding to DnaK triggers the release of the substrate protein, thus completing the reaction cycle. Several rounds of ATP-dependent interactions between DnaJ, DnaK and GrpE are required for fully efficient folding. Also involved, together with DnaK and GrpE, in the DNA replication of plasmids through activation of initiation proteins.</text>
</comment>
<evidence type="ECO:0000259" key="11">
    <source>
        <dbReference type="PROSITE" id="PS50076"/>
    </source>
</evidence>
<dbReference type="Gene3D" id="2.10.230.10">
    <property type="entry name" value="Heat shock protein DnaJ, cysteine-rich domain"/>
    <property type="match status" value="1"/>
</dbReference>
<dbReference type="InterPro" id="IPR001305">
    <property type="entry name" value="HSP_DnaJ_Cys-rich_dom"/>
</dbReference>
<protein>
    <recommendedName>
        <fullName evidence="8 9">Chaperone protein DnaJ</fullName>
    </recommendedName>
</protein>
<organism evidence="13 14">
    <name type="scientific">Ezakiella coagulans</name>
    <dbReference type="NCBI Taxonomy" id="46507"/>
    <lineage>
        <taxon>Bacteria</taxon>
        <taxon>Bacillati</taxon>
        <taxon>Bacillota</taxon>
        <taxon>Tissierellia</taxon>
        <taxon>Ezakiella</taxon>
    </lineage>
</organism>
<dbReference type="PROSITE" id="PS00636">
    <property type="entry name" value="DNAJ_1"/>
    <property type="match status" value="1"/>
</dbReference>
<feature type="binding site" evidence="9">
    <location>
        <position position="159"/>
    </location>
    <ligand>
        <name>Zn(2+)</name>
        <dbReference type="ChEBI" id="CHEBI:29105"/>
        <label>2</label>
    </ligand>
</feature>
<feature type="domain" description="J" evidence="11">
    <location>
        <begin position="3"/>
        <end position="68"/>
    </location>
</feature>
<keyword evidence="9" id="KW-0963">Cytoplasm</keyword>
<dbReference type="InterPro" id="IPR036410">
    <property type="entry name" value="HSP_DnaJ_Cys-rich_dom_sf"/>
</dbReference>
<sequence>MKNLYEVLEVEETASIDEIKKSYRRLAKKYHPDLNPDDPESAEKFKEVTAAYEVLSNQEKRTMYDNYGTTDAQAGGGFGYDDIFSDLFGDIFGGMGFGGFSSNRAASNQKSGQDRMTYIDFDLKDTLTEKSVDIEYERVENCEKCHGTGAKSEDDVEVCKTCHGRGRVRQVKQTLFGQMQTDTVCPDCNGTGKVVKEKCEECAGSGRKSKKIKKTVKIPKGVTDGVVLNLGAHGDEGVNGGRRGNLYAEIHVRNPYGYEIQDTNLVKEYKISFSEAALGTRKKFETLDGEEEIVIPEGTQNGDYITISKKGLYKYNSNTRGDIYLVFKVVTPTNLSKRQKEILRELDEENELNDPPPFSGIREKFKNIYFKIKNVIRRMFAR</sequence>
<feature type="repeat" description="CXXCXGXG motif" evidence="9">
    <location>
        <begin position="199"/>
        <end position="206"/>
    </location>
</feature>
<dbReference type="GO" id="GO:0008270">
    <property type="term" value="F:zinc ion binding"/>
    <property type="evidence" value="ECO:0007669"/>
    <property type="project" value="UniProtKB-UniRule"/>
</dbReference>
<dbReference type="Pfam" id="PF01556">
    <property type="entry name" value="DnaJ_C"/>
    <property type="match status" value="1"/>
</dbReference>
<dbReference type="SMART" id="SM00271">
    <property type="entry name" value="DnaJ"/>
    <property type="match status" value="1"/>
</dbReference>
<keyword evidence="6 9" id="KW-0143">Chaperone</keyword>
<dbReference type="Pfam" id="PF00226">
    <property type="entry name" value="DnaJ"/>
    <property type="match status" value="1"/>
</dbReference>
<evidence type="ECO:0000256" key="4">
    <source>
        <dbReference type="ARBA" id="ARBA00022771"/>
    </source>
</evidence>
<evidence type="ECO:0000256" key="5">
    <source>
        <dbReference type="ARBA" id="ARBA00022833"/>
    </source>
</evidence>
<feature type="binding site" evidence="9">
    <location>
        <position position="142"/>
    </location>
    <ligand>
        <name>Zn(2+)</name>
        <dbReference type="ChEBI" id="CHEBI:29105"/>
        <label>1</label>
    </ligand>
</feature>
<feature type="repeat" description="CXXCXGXG motif" evidence="9">
    <location>
        <begin position="142"/>
        <end position="149"/>
    </location>
</feature>
<comment type="similarity">
    <text evidence="7 9">Belongs to the DnaJ family.</text>
</comment>
<dbReference type="InterPro" id="IPR012724">
    <property type="entry name" value="DnaJ"/>
</dbReference>
<gene>
    <name evidence="9" type="primary">dnaJ</name>
    <name evidence="13" type="ORF">C7381_10745</name>
</gene>
<dbReference type="NCBIfam" id="NF008035">
    <property type="entry name" value="PRK10767.1"/>
    <property type="match status" value="1"/>
</dbReference>
<dbReference type="InterPro" id="IPR002939">
    <property type="entry name" value="DnaJ_C"/>
</dbReference>
<dbReference type="RefSeq" id="WP_116480329.1">
    <property type="nucleotide sequence ID" value="NZ_QEKV01000007.1"/>
</dbReference>
<keyword evidence="2 9" id="KW-0479">Metal-binding</keyword>
<feature type="binding site" evidence="9">
    <location>
        <position position="145"/>
    </location>
    <ligand>
        <name>Zn(2+)</name>
        <dbReference type="ChEBI" id="CHEBI:29105"/>
        <label>1</label>
    </ligand>
</feature>
<dbReference type="PRINTS" id="PR00625">
    <property type="entry name" value="JDOMAIN"/>
</dbReference>
<keyword evidence="4 9" id="KW-0863">Zinc-finger</keyword>
<evidence type="ECO:0000259" key="12">
    <source>
        <dbReference type="PROSITE" id="PS51188"/>
    </source>
</evidence>
<dbReference type="GO" id="GO:0006260">
    <property type="term" value="P:DNA replication"/>
    <property type="evidence" value="ECO:0007669"/>
    <property type="project" value="UniProtKB-KW"/>
</dbReference>
<dbReference type="GO" id="GO:0005524">
    <property type="term" value="F:ATP binding"/>
    <property type="evidence" value="ECO:0007669"/>
    <property type="project" value="InterPro"/>
</dbReference>
<keyword evidence="5 9" id="KW-0862">Zinc</keyword>
<dbReference type="InterPro" id="IPR018253">
    <property type="entry name" value="DnaJ_domain_CS"/>
</dbReference>
<feature type="binding site" evidence="9">
    <location>
        <position position="188"/>
    </location>
    <ligand>
        <name>Zn(2+)</name>
        <dbReference type="ChEBI" id="CHEBI:29105"/>
        <label>2</label>
    </ligand>
</feature>
<keyword evidence="14" id="KW-1185">Reference proteome</keyword>